<accession>A0A3Q9J2E1</accession>
<dbReference type="SMART" id="SM00857">
    <property type="entry name" value="Resolvase"/>
    <property type="match status" value="1"/>
</dbReference>
<name>A0A3Q9J2E1_9MICO</name>
<dbReference type="GO" id="GO:0003677">
    <property type="term" value="F:DNA binding"/>
    <property type="evidence" value="ECO:0007669"/>
    <property type="project" value="UniProtKB-KW"/>
</dbReference>
<evidence type="ECO:0000256" key="2">
    <source>
        <dbReference type="ARBA" id="ARBA00023172"/>
    </source>
</evidence>
<evidence type="ECO:0000313" key="6">
    <source>
        <dbReference type="Proteomes" id="UP000274841"/>
    </source>
</evidence>
<dbReference type="Gene3D" id="3.40.50.1390">
    <property type="entry name" value="Resolvase, N-terminal catalytic domain"/>
    <property type="match status" value="1"/>
</dbReference>
<feature type="domain" description="Resolvase/invertase-type recombinase catalytic" evidence="4">
    <location>
        <begin position="3"/>
        <end position="138"/>
    </location>
</feature>
<reference evidence="5 6" key="1">
    <citation type="submission" date="2018-08" db="EMBL/GenBank/DDBJ databases">
        <title>Microbacterium oxydans strain HG3.</title>
        <authorList>
            <person name="ORTET P."/>
        </authorList>
    </citation>
    <scope>NUCLEOTIDE SEQUENCE [LARGE SCALE GENOMIC DNA]</scope>
    <source>
        <strain evidence="5 6">HG3</strain>
    </source>
</reference>
<dbReference type="Pfam" id="PF00239">
    <property type="entry name" value="Resolvase"/>
    <property type="match status" value="1"/>
</dbReference>
<organism evidence="5 6">
    <name type="scientific">Microbacterium oxydans</name>
    <dbReference type="NCBI Taxonomy" id="82380"/>
    <lineage>
        <taxon>Bacteria</taxon>
        <taxon>Bacillati</taxon>
        <taxon>Actinomycetota</taxon>
        <taxon>Actinomycetes</taxon>
        <taxon>Micrococcales</taxon>
        <taxon>Microbacteriaceae</taxon>
        <taxon>Microbacterium</taxon>
    </lineage>
</organism>
<dbReference type="PANTHER" id="PTHR30461:SF2">
    <property type="entry name" value="SERINE RECOMBINASE PINE-RELATED"/>
    <property type="match status" value="1"/>
</dbReference>
<dbReference type="RefSeq" id="WP_127011795.1">
    <property type="nucleotide sequence ID" value="NZ_CP031422.1"/>
</dbReference>
<sequence>MAHQVGYARVSKRDQNPEAQEAELRAAGCERVFVDHGESSRITDRPQWLACLDYLRPGDTLKVRRLDRLAGSERILIETLQDLDARQVNIVSLTEPMIDTTTPMGRALYGIVAVFAQLRVDTIRDNTQRGLDYARSQGRVGGRPSVMTPERTATAERMRAEHQSWESIGRVLGVGPSSVRRALSGSAKS</sequence>
<evidence type="ECO:0000256" key="3">
    <source>
        <dbReference type="SAM" id="MobiDB-lite"/>
    </source>
</evidence>
<protein>
    <submittedName>
        <fullName evidence="5">DNA-invertase hin</fullName>
    </submittedName>
</protein>
<dbReference type="PANTHER" id="PTHR30461">
    <property type="entry name" value="DNA-INVERTASE FROM LAMBDOID PROPHAGE"/>
    <property type="match status" value="1"/>
</dbReference>
<dbReference type="Proteomes" id="UP000274841">
    <property type="component" value="Chromosome"/>
</dbReference>
<dbReference type="AlphaFoldDB" id="A0A3Q9J2E1"/>
<dbReference type="InterPro" id="IPR050639">
    <property type="entry name" value="SSR_resolvase"/>
</dbReference>
<dbReference type="InterPro" id="IPR006119">
    <property type="entry name" value="Resolv_N"/>
</dbReference>
<dbReference type="PROSITE" id="PS51736">
    <property type="entry name" value="RECOMBINASES_3"/>
    <property type="match status" value="1"/>
</dbReference>
<proteinExistence type="predicted"/>
<dbReference type="CDD" id="cd03768">
    <property type="entry name" value="SR_ResInv"/>
    <property type="match status" value="1"/>
</dbReference>
<evidence type="ECO:0000259" key="4">
    <source>
        <dbReference type="PROSITE" id="PS51736"/>
    </source>
</evidence>
<gene>
    <name evidence="5" type="primary">hin_1</name>
    <name evidence="5" type="ORF">CVS54_00773</name>
</gene>
<dbReference type="InterPro" id="IPR036162">
    <property type="entry name" value="Resolvase-like_N_sf"/>
</dbReference>
<feature type="region of interest" description="Disordered" evidence="3">
    <location>
        <begin position="1"/>
        <end position="21"/>
    </location>
</feature>
<keyword evidence="1" id="KW-0238">DNA-binding</keyword>
<evidence type="ECO:0000256" key="1">
    <source>
        <dbReference type="ARBA" id="ARBA00023125"/>
    </source>
</evidence>
<dbReference type="KEGG" id="moy:CVS54_00773"/>
<dbReference type="EMBL" id="CP031422">
    <property type="protein sequence ID" value="AZS39465.1"/>
    <property type="molecule type" value="Genomic_DNA"/>
</dbReference>
<evidence type="ECO:0000313" key="5">
    <source>
        <dbReference type="EMBL" id="AZS39465.1"/>
    </source>
</evidence>
<dbReference type="GO" id="GO:0000150">
    <property type="term" value="F:DNA strand exchange activity"/>
    <property type="evidence" value="ECO:0007669"/>
    <property type="project" value="InterPro"/>
</dbReference>
<dbReference type="SUPFAM" id="SSF53041">
    <property type="entry name" value="Resolvase-like"/>
    <property type="match status" value="1"/>
</dbReference>
<keyword evidence="2" id="KW-0233">DNA recombination</keyword>